<proteinExistence type="predicted"/>
<protein>
    <submittedName>
        <fullName evidence="2">Uncharacterized protein</fullName>
    </submittedName>
</protein>
<accession>A0A644Y0A0</accession>
<feature type="region of interest" description="Disordered" evidence="1">
    <location>
        <begin position="1"/>
        <end position="25"/>
    </location>
</feature>
<dbReference type="AlphaFoldDB" id="A0A644Y0A0"/>
<comment type="caution">
    <text evidence="2">The sequence shown here is derived from an EMBL/GenBank/DDBJ whole genome shotgun (WGS) entry which is preliminary data.</text>
</comment>
<reference evidence="2" key="1">
    <citation type="submission" date="2019-08" db="EMBL/GenBank/DDBJ databases">
        <authorList>
            <person name="Kucharzyk K."/>
            <person name="Murdoch R.W."/>
            <person name="Higgins S."/>
            <person name="Loffler F."/>
        </authorList>
    </citation>
    <scope>NUCLEOTIDE SEQUENCE</scope>
</reference>
<sequence>MRRGIQRLHHLPAAHHRPQRKPAAKGFAQHVQITLHAEIVHGEHPPRAAHALINFIGNQQDAVFPAQGRQVLKKPCGGNNQARVSRDGLHQKGGHLVGGEIVAESIANLLQTVQLTGLGLLVILAAQAGGIVKRLALRQQRPDFAAHVVAELGDGNGAIGAAVVGLAERDDLGPPGVAPGVFDGPVDGGRAGTAEGNRHIRPAGHVGNLFRQVNHRPGGKIG</sequence>
<dbReference type="EMBL" id="VSSQ01003219">
    <property type="protein sequence ID" value="MPM19664.1"/>
    <property type="molecule type" value="Genomic_DNA"/>
</dbReference>
<gene>
    <name evidence="2" type="ORF">SDC9_66090</name>
</gene>
<name>A0A644Y0A0_9ZZZZ</name>
<evidence type="ECO:0000256" key="1">
    <source>
        <dbReference type="SAM" id="MobiDB-lite"/>
    </source>
</evidence>
<evidence type="ECO:0000313" key="2">
    <source>
        <dbReference type="EMBL" id="MPM19664.1"/>
    </source>
</evidence>
<organism evidence="2">
    <name type="scientific">bioreactor metagenome</name>
    <dbReference type="NCBI Taxonomy" id="1076179"/>
    <lineage>
        <taxon>unclassified sequences</taxon>
        <taxon>metagenomes</taxon>
        <taxon>ecological metagenomes</taxon>
    </lineage>
</organism>
<feature type="compositionally biased region" description="Basic residues" evidence="1">
    <location>
        <begin position="1"/>
        <end position="23"/>
    </location>
</feature>